<feature type="domain" description="AB hydrolase-1" evidence="1">
    <location>
        <begin position="35"/>
        <end position="273"/>
    </location>
</feature>
<evidence type="ECO:0000259" key="1">
    <source>
        <dbReference type="Pfam" id="PF00561"/>
    </source>
</evidence>
<evidence type="ECO:0000313" key="2">
    <source>
        <dbReference type="EMBL" id="WND02533.1"/>
    </source>
</evidence>
<proteinExistence type="predicted"/>
<dbReference type="InterPro" id="IPR029058">
    <property type="entry name" value="AB_hydrolase_fold"/>
</dbReference>
<dbReference type="KEGG" id="tmk:QGN29_13350"/>
<accession>A0AA52EF61</accession>
<dbReference type="PANTHER" id="PTHR46438:SF2">
    <property type="entry name" value="ALPHA_BETA-HYDROLASES SUPERFAMILY PROTEIN"/>
    <property type="match status" value="1"/>
</dbReference>
<dbReference type="PANTHER" id="PTHR46438">
    <property type="entry name" value="ALPHA/BETA-HYDROLASES SUPERFAMILY PROTEIN"/>
    <property type="match status" value="1"/>
</dbReference>
<dbReference type="GO" id="GO:0016787">
    <property type="term" value="F:hydrolase activity"/>
    <property type="evidence" value="ECO:0007669"/>
    <property type="project" value="UniProtKB-KW"/>
</dbReference>
<evidence type="ECO:0000313" key="3">
    <source>
        <dbReference type="Proteomes" id="UP001268683"/>
    </source>
</evidence>
<dbReference type="AlphaFoldDB" id="A0AA52EF61"/>
<keyword evidence="2" id="KW-0378">Hydrolase</keyword>
<dbReference type="InterPro" id="IPR000073">
    <property type="entry name" value="AB_hydrolase_1"/>
</dbReference>
<dbReference type="Proteomes" id="UP001268683">
    <property type="component" value="Chromosome"/>
</dbReference>
<gene>
    <name evidence="2" type="ORF">QGN29_13350</name>
</gene>
<dbReference type="EMBL" id="CP123872">
    <property type="protein sequence ID" value="WND02533.1"/>
    <property type="molecule type" value="Genomic_DNA"/>
</dbReference>
<organism evidence="2 3">
    <name type="scientific">Temperatibacter marinus</name>
    <dbReference type="NCBI Taxonomy" id="1456591"/>
    <lineage>
        <taxon>Bacteria</taxon>
        <taxon>Pseudomonadati</taxon>
        <taxon>Pseudomonadota</taxon>
        <taxon>Alphaproteobacteria</taxon>
        <taxon>Kordiimonadales</taxon>
        <taxon>Temperatibacteraceae</taxon>
        <taxon>Temperatibacter</taxon>
    </lineage>
</organism>
<sequence>MTKLRYSSVYYTSPDGLKLHYREYLPDGEPLATYLCMPGLTRNANDFGTIAEYLQDQGCRVICAEQRGRGNSEWDNNPENYDPAIYCRDMFHLIRNMLKSPPDLYAIGTSLGGFMSVMMNASDPTIFKGIIINDMGLELNQKGLDRIKSYVGKDKVINSWGEAIAGVKNANSSVYPNYSDKEWDQFTRLLYVEKAGKPVANYDPAISTNLNEKPETAAPDLWPLMETLKSVPVVLIRGELSDILSSQVAERMQQEHGNLALITVSNVGHCPTFDTCEEKSAILALSKR</sequence>
<dbReference type="RefSeq" id="WP_310798368.1">
    <property type="nucleotide sequence ID" value="NZ_CP123872.1"/>
</dbReference>
<dbReference type="Pfam" id="PF00561">
    <property type="entry name" value="Abhydrolase_1"/>
    <property type="match status" value="1"/>
</dbReference>
<reference evidence="2" key="1">
    <citation type="submission" date="2023-04" db="EMBL/GenBank/DDBJ databases">
        <title>Complete genome sequence of Temperatibacter marinus.</title>
        <authorList>
            <person name="Rong J.-C."/>
            <person name="Yi M.-L."/>
            <person name="Zhao Q."/>
        </authorList>
    </citation>
    <scope>NUCLEOTIDE SEQUENCE</scope>
    <source>
        <strain evidence="2">NBRC 110045</strain>
    </source>
</reference>
<name>A0AA52EF61_9PROT</name>
<dbReference type="Gene3D" id="3.40.50.1820">
    <property type="entry name" value="alpha/beta hydrolase"/>
    <property type="match status" value="1"/>
</dbReference>
<protein>
    <submittedName>
        <fullName evidence="2">Alpha/beta hydrolase</fullName>
    </submittedName>
</protein>
<keyword evidence="3" id="KW-1185">Reference proteome</keyword>
<dbReference type="SUPFAM" id="SSF53474">
    <property type="entry name" value="alpha/beta-Hydrolases"/>
    <property type="match status" value="1"/>
</dbReference>